<comment type="caution">
    <text evidence="1">The sequence shown here is derived from an EMBL/GenBank/DDBJ whole genome shotgun (WGS) entry which is preliminary data.</text>
</comment>
<evidence type="ECO:0000313" key="2">
    <source>
        <dbReference type="Proteomes" id="UP000259610"/>
    </source>
</evidence>
<protein>
    <submittedName>
        <fullName evidence="1">Uncharacterized protein</fullName>
    </submittedName>
</protein>
<name>A0A3B9GX25_9PROT</name>
<proteinExistence type="predicted"/>
<sequence>MPIRFGSEPGSLGGVDKVYVGSDLVWPVSTLWTPEQFGADLLVWLDLQDVATLTVNGSSRMDGIANKGSLGGSLLAQATNRPIYGATYRNGLPAIFNDNTWDNGLAASIGASLPAGDAASTMVGVGWMTVNDGAASALMNWGDLNSVLSYRWIVGYFGDLYGDYGGSGPQGGNPWVNVDRVASYEHEPGTNYATESGADFTPVAEDVLTTTTAQQLQILRAPNVGMQEAMILSRKLTSDERLKLHGYLHHKWGLTANLPGAHPYKSAAPTV</sequence>
<dbReference type="RefSeq" id="WP_272987972.1">
    <property type="nucleotide sequence ID" value="NZ_CAJWRG010000122.1"/>
</dbReference>
<gene>
    <name evidence="1" type="ORF">DCG58_07650</name>
</gene>
<dbReference type="Proteomes" id="UP000259610">
    <property type="component" value="Unassembled WGS sequence"/>
</dbReference>
<organism evidence="1 2">
    <name type="scientific">Hyphomonas adhaerens</name>
    <dbReference type="NCBI Taxonomy" id="81029"/>
    <lineage>
        <taxon>Bacteria</taxon>
        <taxon>Pseudomonadati</taxon>
        <taxon>Pseudomonadota</taxon>
        <taxon>Alphaproteobacteria</taxon>
        <taxon>Hyphomonadales</taxon>
        <taxon>Hyphomonadaceae</taxon>
        <taxon>Hyphomonas</taxon>
    </lineage>
</organism>
<dbReference type="AlphaFoldDB" id="A0A3B9GX25"/>
<reference evidence="1 2" key="1">
    <citation type="journal article" date="2018" name="Nat. Biotechnol.">
        <title>A standardized bacterial taxonomy based on genome phylogeny substantially revises the tree of life.</title>
        <authorList>
            <person name="Parks D.H."/>
            <person name="Chuvochina M."/>
            <person name="Waite D.W."/>
            <person name="Rinke C."/>
            <person name="Skarshewski A."/>
            <person name="Chaumeil P.A."/>
            <person name="Hugenholtz P."/>
        </authorList>
    </citation>
    <scope>NUCLEOTIDE SEQUENCE [LARGE SCALE GENOMIC DNA]</scope>
    <source>
        <strain evidence="1">UBA8733</strain>
    </source>
</reference>
<accession>A0A3B9GX25</accession>
<evidence type="ECO:0000313" key="1">
    <source>
        <dbReference type="EMBL" id="HAE27017.1"/>
    </source>
</evidence>
<dbReference type="EMBL" id="DMAN01000166">
    <property type="protein sequence ID" value="HAE27017.1"/>
    <property type="molecule type" value="Genomic_DNA"/>
</dbReference>